<name>A0A6J6F1W4_9ZZZZ</name>
<dbReference type="AlphaFoldDB" id="A0A6J6F1W4"/>
<dbReference type="SUPFAM" id="SSF51905">
    <property type="entry name" value="FAD/NAD(P)-binding domain"/>
    <property type="match status" value="1"/>
</dbReference>
<dbReference type="Pfam" id="PF01593">
    <property type="entry name" value="Amino_oxidase"/>
    <property type="match status" value="1"/>
</dbReference>
<dbReference type="InterPro" id="IPR036188">
    <property type="entry name" value="FAD/NAD-bd_sf"/>
</dbReference>
<sequence length="473" mass="51344">MTPRRVVVIGAGLGGLSSAALLARAGHDVTVIDKNDWIGGKSRRIEVAGQRIDTGPSLITFPAALEKFLDRFDELGPAGAPTSREIAPLVLERLPEVGRYYFRGDVANLPVEAGHPWREPWDRFEAEHGPLGRHITTMLTNDPWDPAIYPAAAALFSHYGTRLNTDRYLDGLDWMPENLREVISIHTLNAGVSPAKTLALFATMPAVMSTDGVWVPTGGVNEIPQTIATLATNSGATIRLGEPVVSVSRGKVVTESAEYDADVVVSGLDAGILERLLGQRVRAPKALSCSGIAVFAVLDEELPPEIVTHSVIMPDDPADLYESIRTKTLPNQTMAFLNYYRAGHIYPNDRPTAAILLTAPPDGKRYGIDHEFVQAEMRRISDVMGLPRELSTMITDHTVFHPEYFAGFGAVGGALYGEGHPWWQSGPFHKPSYSSRRRPWLWRVGASVHPGGGVPAVLGGAMISTNRLLASLD</sequence>
<proteinExistence type="predicted"/>
<dbReference type="PRINTS" id="PR00891">
    <property type="entry name" value="RABGDIREP"/>
</dbReference>
<dbReference type="Gene3D" id="3.50.50.60">
    <property type="entry name" value="FAD/NAD(P)-binding domain"/>
    <property type="match status" value="2"/>
</dbReference>
<dbReference type="InterPro" id="IPR018203">
    <property type="entry name" value="GDP_dissociation_inhibitor"/>
</dbReference>
<dbReference type="EMBL" id="CAEZTZ010000031">
    <property type="protein sequence ID" value="CAB4581625.1"/>
    <property type="molecule type" value="Genomic_DNA"/>
</dbReference>
<evidence type="ECO:0000259" key="2">
    <source>
        <dbReference type="Pfam" id="PF01593"/>
    </source>
</evidence>
<feature type="domain" description="Amine oxidase" evidence="2">
    <location>
        <begin position="13"/>
        <end position="424"/>
    </location>
</feature>
<reference evidence="3" key="1">
    <citation type="submission" date="2020-05" db="EMBL/GenBank/DDBJ databases">
        <authorList>
            <person name="Chiriac C."/>
            <person name="Salcher M."/>
            <person name="Ghai R."/>
            <person name="Kavagutti S V."/>
        </authorList>
    </citation>
    <scope>NUCLEOTIDE SEQUENCE</scope>
</reference>
<organism evidence="3">
    <name type="scientific">freshwater metagenome</name>
    <dbReference type="NCBI Taxonomy" id="449393"/>
    <lineage>
        <taxon>unclassified sequences</taxon>
        <taxon>metagenomes</taxon>
        <taxon>ecological metagenomes</taxon>
    </lineage>
</organism>
<protein>
    <submittedName>
        <fullName evidence="3">Unannotated protein</fullName>
    </submittedName>
</protein>
<dbReference type="GO" id="GO:0005092">
    <property type="term" value="F:GDP-dissociation inhibitor activity"/>
    <property type="evidence" value="ECO:0007669"/>
    <property type="project" value="InterPro"/>
</dbReference>
<gene>
    <name evidence="3" type="ORF">UFOPK1767_00369</name>
</gene>
<evidence type="ECO:0000256" key="1">
    <source>
        <dbReference type="ARBA" id="ARBA00023002"/>
    </source>
</evidence>
<keyword evidence="1" id="KW-0560">Oxidoreductase</keyword>
<accession>A0A6J6F1W4</accession>
<dbReference type="PANTHER" id="PTHR43734:SF7">
    <property type="entry name" value="4,4'-DIAPONEUROSPORENE OXYGENASE"/>
    <property type="match status" value="1"/>
</dbReference>
<evidence type="ECO:0000313" key="3">
    <source>
        <dbReference type="EMBL" id="CAB4581625.1"/>
    </source>
</evidence>
<dbReference type="PANTHER" id="PTHR43734">
    <property type="entry name" value="PHYTOENE DESATURASE"/>
    <property type="match status" value="1"/>
</dbReference>
<dbReference type="GO" id="GO:0016491">
    <property type="term" value="F:oxidoreductase activity"/>
    <property type="evidence" value="ECO:0007669"/>
    <property type="project" value="UniProtKB-KW"/>
</dbReference>
<dbReference type="InterPro" id="IPR002937">
    <property type="entry name" value="Amino_oxidase"/>
</dbReference>
<dbReference type="GO" id="GO:0007264">
    <property type="term" value="P:small GTPase-mediated signal transduction"/>
    <property type="evidence" value="ECO:0007669"/>
    <property type="project" value="InterPro"/>
</dbReference>